<keyword evidence="3" id="KW-0472">Membrane</keyword>
<dbReference type="PANTHER" id="PTHR21385">
    <property type="entry name" value="ZINC FINGER PROTEIN-RELATED"/>
    <property type="match status" value="1"/>
</dbReference>
<dbReference type="PROSITE" id="PS00028">
    <property type="entry name" value="ZINC_FINGER_C2H2_1"/>
    <property type="match status" value="1"/>
</dbReference>
<evidence type="ECO:0000256" key="1">
    <source>
        <dbReference type="PROSITE-ProRule" id="PRU00042"/>
    </source>
</evidence>
<evidence type="ECO:0000259" key="5">
    <source>
        <dbReference type="PROSITE" id="PS50157"/>
    </source>
</evidence>
<accession>A0AAN9BZ97</accession>
<organism evidence="6 7">
    <name type="scientific">Littorina saxatilis</name>
    <dbReference type="NCBI Taxonomy" id="31220"/>
    <lineage>
        <taxon>Eukaryota</taxon>
        <taxon>Metazoa</taxon>
        <taxon>Spiralia</taxon>
        <taxon>Lophotrochozoa</taxon>
        <taxon>Mollusca</taxon>
        <taxon>Gastropoda</taxon>
        <taxon>Caenogastropoda</taxon>
        <taxon>Littorinimorpha</taxon>
        <taxon>Littorinoidea</taxon>
        <taxon>Littorinidae</taxon>
        <taxon>Littorina</taxon>
    </lineage>
</organism>
<keyword evidence="1" id="KW-0479">Metal-binding</keyword>
<dbReference type="InterPro" id="IPR013087">
    <property type="entry name" value="Znf_C2H2_type"/>
</dbReference>
<sequence>MNLCLVRILCIGIFLVESAVSSPRGCDRGRSRLVRRVVYEKVLPAFSAMNTELSDECVVSPARDRYRTQEMHKYVQEGTKWYCGFCGKSFVNEHFLDLHFDNRHTDHLEEENALCLADECEVFRCDIIGGSITADYWDIALCLEDDMTSLHRKCESMVQTCVPSGLTVNETRSLTEVTIQELCSYLTCAKYWEIPFESGTSGGIAGLYIILTVLVTFGIVIYYCIFYTYFYTDAFSDSMAYDPAPRIKQKIKPFQPDLRQRPRPFPSPHPD</sequence>
<dbReference type="PANTHER" id="PTHR21385:SF0">
    <property type="entry name" value="RE51073P"/>
    <property type="match status" value="1"/>
</dbReference>
<evidence type="ECO:0000256" key="2">
    <source>
        <dbReference type="SAM" id="MobiDB-lite"/>
    </source>
</evidence>
<dbReference type="AlphaFoldDB" id="A0AAN9BZ97"/>
<evidence type="ECO:0000313" key="7">
    <source>
        <dbReference type="Proteomes" id="UP001374579"/>
    </source>
</evidence>
<keyword evidence="3" id="KW-0812">Transmembrane</keyword>
<evidence type="ECO:0000256" key="3">
    <source>
        <dbReference type="SAM" id="Phobius"/>
    </source>
</evidence>
<dbReference type="EMBL" id="JBAMIC010000001">
    <property type="protein sequence ID" value="KAK7114060.1"/>
    <property type="molecule type" value="Genomic_DNA"/>
</dbReference>
<name>A0AAN9BZ97_9CAEN</name>
<feature type="chain" id="PRO_5042927683" description="C2H2-type domain-containing protein" evidence="4">
    <location>
        <begin position="19"/>
        <end position="271"/>
    </location>
</feature>
<dbReference type="Proteomes" id="UP001374579">
    <property type="component" value="Unassembled WGS sequence"/>
</dbReference>
<keyword evidence="1" id="KW-0862">Zinc</keyword>
<dbReference type="PROSITE" id="PS50157">
    <property type="entry name" value="ZINC_FINGER_C2H2_2"/>
    <property type="match status" value="1"/>
</dbReference>
<proteinExistence type="predicted"/>
<feature type="domain" description="C2H2-type" evidence="5">
    <location>
        <begin position="81"/>
        <end position="109"/>
    </location>
</feature>
<keyword evidence="3" id="KW-1133">Transmembrane helix</keyword>
<protein>
    <recommendedName>
        <fullName evidence="5">C2H2-type domain-containing protein</fullName>
    </recommendedName>
</protein>
<feature type="transmembrane region" description="Helical" evidence="3">
    <location>
        <begin position="205"/>
        <end position="230"/>
    </location>
</feature>
<reference evidence="6 7" key="1">
    <citation type="submission" date="2024-02" db="EMBL/GenBank/DDBJ databases">
        <title>Chromosome-scale genome assembly of the rough periwinkle Littorina saxatilis.</title>
        <authorList>
            <person name="De Jode A."/>
            <person name="Faria R."/>
            <person name="Formenti G."/>
            <person name="Sims Y."/>
            <person name="Smith T.P."/>
            <person name="Tracey A."/>
            <person name="Wood J.M.D."/>
            <person name="Zagrodzka Z.B."/>
            <person name="Johannesson K."/>
            <person name="Butlin R.K."/>
            <person name="Leder E.H."/>
        </authorList>
    </citation>
    <scope>NUCLEOTIDE SEQUENCE [LARGE SCALE GENOMIC DNA]</scope>
    <source>
        <strain evidence="6">Snail1</strain>
        <tissue evidence="6">Muscle</tissue>
    </source>
</reference>
<keyword evidence="1" id="KW-0863">Zinc-finger</keyword>
<evidence type="ECO:0000313" key="6">
    <source>
        <dbReference type="EMBL" id="KAK7114060.1"/>
    </source>
</evidence>
<feature type="region of interest" description="Disordered" evidence="2">
    <location>
        <begin position="250"/>
        <end position="271"/>
    </location>
</feature>
<evidence type="ECO:0000256" key="4">
    <source>
        <dbReference type="SAM" id="SignalP"/>
    </source>
</evidence>
<keyword evidence="7" id="KW-1185">Reference proteome</keyword>
<gene>
    <name evidence="6" type="ORF">V1264_000186</name>
</gene>
<comment type="caution">
    <text evidence="6">The sequence shown here is derived from an EMBL/GenBank/DDBJ whole genome shotgun (WGS) entry which is preliminary data.</text>
</comment>
<keyword evidence="4" id="KW-0732">Signal</keyword>
<dbReference type="GO" id="GO:0008270">
    <property type="term" value="F:zinc ion binding"/>
    <property type="evidence" value="ECO:0007669"/>
    <property type="project" value="UniProtKB-KW"/>
</dbReference>
<feature type="signal peptide" evidence="4">
    <location>
        <begin position="1"/>
        <end position="18"/>
    </location>
</feature>